<gene>
    <name evidence="2" type="ORF">WA026_022332</name>
</gene>
<reference evidence="2 3" key="1">
    <citation type="submission" date="2023-03" db="EMBL/GenBank/DDBJ databases">
        <title>Genome insight into feeding habits of ladybird beetles.</title>
        <authorList>
            <person name="Li H.-S."/>
            <person name="Huang Y.-H."/>
            <person name="Pang H."/>
        </authorList>
    </citation>
    <scope>NUCLEOTIDE SEQUENCE [LARGE SCALE GENOMIC DNA]</scope>
    <source>
        <strain evidence="2">SYSU_2023b</strain>
        <tissue evidence="2">Whole body</tissue>
    </source>
</reference>
<comment type="caution">
    <text evidence="2">The sequence shown here is derived from an EMBL/GenBank/DDBJ whole genome shotgun (WGS) entry which is preliminary data.</text>
</comment>
<dbReference type="Pfam" id="PF02383">
    <property type="entry name" value="Syja_N"/>
    <property type="match status" value="1"/>
</dbReference>
<evidence type="ECO:0000313" key="2">
    <source>
        <dbReference type="EMBL" id="KAK9887394.1"/>
    </source>
</evidence>
<dbReference type="GO" id="GO:0016791">
    <property type="term" value="F:phosphatase activity"/>
    <property type="evidence" value="ECO:0007669"/>
    <property type="project" value="InterPro"/>
</dbReference>
<evidence type="ECO:0000313" key="3">
    <source>
        <dbReference type="Proteomes" id="UP001431783"/>
    </source>
</evidence>
<organism evidence="2 3">
    <name type="scientific">Henosepilachna vigintioctopunctata</name>
    <dbReference type="NCBI Taxonomy" id="420089"/>
    <lineage>
        <taxon>Eukaryota</taxon>
        <taxon>Metazoa</taxon>
        <taxon>Ecdysozoa</taxon>
        <taxon>Arthropoda</taxon>
        <taxon>Hexapoda</taxon>
        <taxon>Insecta</taxon>
        <taxon>Pterygota</taxon>
        <taxon>Neoptera</taxon>
        <taxon>Endopterygota</taxon>
        <taxon>Coleoptera</taxon>
        <taxon>Polyphaga</taxon>
        <taxon>Cucujiformia</taxon>
        <taxon>Coccinelloidea</taxon>
        <taxon>Coccinellidae</taxon>
        <taxon>Epilachninae</taxon>
        <taxon>Epilachnini</taxon>
        <taxon>Henosepilachna</taxon>
    </lineage>
</organism>
<dbReference type="InterPro" id="IPR002013">
    <property type="entry name" value="SAC_dom"/>
</dbReference>
<keyword evidence="3" id="KW-1185">Reference proteome</keyword>
<protein>
    <recommendedName>
        <fullName evidence="1">SAC domain-containing protein</fullName>
    </recommendedName>
</protein>
<dbReference type="EMBL" id="JARQZJ010000109">
    <property type="protein sequence ID" value="KAK9887394.1"/>
    <property type="molecule type" value="Genomic_DNA"/>
</dbReference>
<dbReference type="AlphaFoldDB" id="A0AAW1V2Q5"/>
<dbReference type="Proteomes" id="UP001431783">
    <property type="component" value="Unassembled WGS sequence"/>
</dbReference>
<sequence length="168" mass="18885">MAMYKGFRVFEKSIPPSPHSVLLERKGKDETLLFESQAVAVLSAQETEAVKKQYTKILDGYGCLGVLQVYSGEATVLYLVIITSCFSVGKIGDSEIFRITQTHFVPLHYQQGEDKITEVRKVLNSGTFYFSHSSGTNAPLDLTLCEQRRQKQVQQIIVFSGIECCMYI</sequence>
<proteinExistence type="predicted"/>
<name>A0AAW1V2Q5_9CUCU</name>
<evidence type="ECO:0000259" key="1">
    <source>
        <dbReference type="Pfam" id="PF02383"/>
    </source>
</evidence>
<feature type="domain" description="SAC" evidence="1">
    <location>
        <begin position="61"/>
        <end position="152"/>
    </location>
</feature>
<accession>A0AAW1V2Q5</accession>